<sequence length="232" mass="25487">MVQLPQRDFAEPDTIRLISTAYIAEPAMAPLADDPTELSILEEIETLTSARHTPHLPLPFGITQDELVTAAHGFGWTYINAAFCYTRAGGNRFNGEERGAWYAAYGQAAVKTAQAEVAWHLTQELIATATFENLTAYRELRAGFSTRVHDASAFASEPFLDPDPSVAYPHGQALARTLLTQKSSGLVYPSVRFDGGECLAVFRPAIIQNIRLGDCWHFEWSGSPQPTISKAE</sequence>
<comment type="caution">
    <text evidence="2">The sequence shown here is derived from an EMBL/GenBank/DDBJ whole genome shotgun (WGS) entry which is preliminary data.</text>
</comment>
<evidence type="ECO:0000313" key="3">
    <source>
        <dbReference type="Proteomes" id="UP000596977"/>
    </source>
</evidence>
<keyword evidence="3" id="KW-1185">Reference proteome</keyword>
<protein>
    <recommendedName>
        <fullName evidence="1">RES domain-containing protein</fullName>
    </recommendedName>
</protein>
<proteinExistence type="predicted"/>
<accession>A0A916RDX5</accession>
<reference evidence="2 3" key="1">
    <citation type="journal article" date="2014" name="Int. J. Syst. Evol. Microbiol.">
        <title>Complete genome sequence of Corynebacterium casei LMG S-19264T (=DSM 44701T), isolated from a smear-ripened cheese.</title>
        <authorList>
            <consortium name="US DOE Joint Genome Institute (JGI-PGF)"/>
            <person name="Walter F."/>
            <person name="Albersmeier A."/>
            <person name="Kalinowski J."/>
            <person name="Ruckert C."/>
        </authorList>
    </citation>
    <scope>NUCLEOTIDE SEQUENCE [LARGE SCALE GENOMIC DNA]</scope>
    <source>
        <strain evidence="2 3">CGMCC 1.15896</strain>
    </source>
</reference>
<dbReference type="OrthoDB" id="9795903at2"/>
<evidence type="ECO:0000313" key="2">
    <source>
        <dbReference type="EMBL" id="GGA48117.1"/>
    </source>
</evidence>
<name>A0A916RDX5_9HYPH</name>
<dbReference type="SMART" id="SM00953">
    <property type="entry name" value="RES"/>
    <property type="match status" value="1"/>
</dbReference>
<dbReference type="EMBL" id="BMKB01000002">
    <property type="protein sequence ID" value="GGA48117.1"/>
    <property type="molecule type" value="Genomic_DNA"/>
</dbReference>
<dbReference type="AlphaFoldDB" id="A0A916RDX5"/>
<dbReference type="InterPro" id="IPR014914">
    <property type="entry name" value="RES_dom"/>
</dbReference>
<dbReference type="Proteomes" id="UP000596977">
    <property type="component" value="Unassembled WGS sequence"/>
</dbReference>
<dbReference type="RefSeq" id="WP_127070922.1">
    <property type="nucleotide sequence ID" value="NZ_BMKB01000002.1"/>
</dbReference>
<organism evidence="2 3">
    <name type="scientific">Pelagibacterium lentulum</name>
    <dbReference type="NCBI Taxonomy" id="2029865"/>
    <lineage>
        <taxon>Bacteria</taxon>
        <taxon>Pseudomonadati</taxon>
        <taxon>Pseudomonadota</taxon>
        <taxon>Alphaproteobacteria</taxon>
        <taxon>Hyphomicrobiales</taxon>
        <taxon>Devosiaceae</taxon>
        <taxon>Pelagibacterium</taxon>
    </lineage>
</organism>
<evidence type="ECO:0000259" key="1">
    <source>
        <dbReference type="SMART" id="SM00953"/>
    </source>
</evidence>
<dbReference type="Pfam" id="PF08808">
    <property type="entry name" value="RES"/>
    <property type="match status" value="1"/>
</dbReference>
<gene>
    <name evidence="2" type="ORF">GCM10011499_17480</name>
</gene>
<feature type="domain" description="RES" evidence="1">
    <location>
        <begin position="82"/>
        <end position="213"/>
    </location>
</feature>